<organism evidence="2 3">
    <name type="scientific">Caenorhabditis remanei</name>
    <name type="common">Caenorhabditis vulgaris</name>
    <dbReference type="NCBI Taxonomy" id="31234"/>
    <lineage>
        <taxon>Eukaryota</taxon>
        <taxon>Metazoa</taxon>
        <taxon>Ecdysozoa</taxon>
        <taxon>Nematoda</taxon>
        <taxon>Chromadorea</taxon>
        <taxon>Rhabditida</taxon>
        <taxon>Rhabditina</taxon>
        <taxon>Rhabditomorpha</taxon>
        <taxon>Rhabditoidea</taxon>
        <taxon>Rhabditidae</taxon>
        <taxon>Peloderinae</taxon>
        <taxon>Caenorhabditis</taxon>
    </lineage>
</organism>
<feature type="region of interest" description="Disordered" evidence="1">
    <location>
        <begin position="190"/>
        <end position="230"/>
    </location>
</feature>
<comment type="caution">
    <text evidence="2">The sequence shown here is derived from an EMBL/GenBank/DDBJ whole genome shotgun (WGS) entry which is preliminary data.</text>
</comment>
<dbReference type="CTD" id="9801506"/>
<dbReference type="GeneID" id="9801506"/>
<dbReference type="Proteomes" id="UP000483820">
    <property type="component" value="Chromosome X"/>
</dbReference>
<feature type="compositionally biased region" description="Polar residues" evidence="1">
    <location>
        <begin position="194"/>
        <end position="206"/>
    </location>
</feature>
<name>A0A6A5G175_CAERE</name>
<sequence>MLSNRTPSLDEKRQNDYKEKLSRKMSTFMEFSENDPEVDDVIRMIRRNLPLSDPLPQALYNKLHSMEGNALLKIAVLEKEISPYVEYFCALKCTYHKVPEPTNGTTSFGSFATYYLDCITRTPTDWENKLRTLKATLNTKSSAEYRERTLSKTKVCTIPVKQSTTEMKRNPQLAAVAAQTLGVQIVGAPVLSDTPKNPVTPKQTGSKVPKVKKDPKQPAKPKPKKRAPMMAKCLKMCRPRAFLLE</sequence>
<evidence type="ECO:0000256" key="1">
    <source>
        <dbReference type="SAM" id="MobiDB-lite"/>
    </source>
</evidence>
<evidence type="ECO:0000313" key="3">
    <source>
        <dbReference type="Proteomes" id="UP000483820"/>
    </source>
</evidence>
<dbReference type="KEGG" id="crq:GCK72_025155"/>
<gene>
    <name evidence="2" type="ORF">GCK72_025155</name>
</gene>
<reference evidence="2 3" key="1">
    <citation type="submission" date="2019-12" db="EMBL/GenBank/DDBJ databases">
        <title>Chromosome-level assembly of the Caenorhabditis remanei genome.</title>
        <authorList>
            <person name="Teterina A.A."/>
            <person name="Willis J.H."/>
            <person name="Phillips P.C."/>
        </authorList>
    </citation>
    <scope>NUCLEOTIDE SEQUENCE [LARGE SCALE GENOMIC DNA]</scope>
    <source>
        <strain evidence="2 3">PX506</strain>
        <tissue evidence="2">Whole organism</tissue>
    </source>
</reference>
<proteinExistence type="predicted"/>
<protein>
    <submittedName>
        <fullName evidence="2">Uncharacterized protein</fullName>
    </submittedName>
</protein>
<accession>A0A6A5G175</accession>
<dbReference type="EMBL" id="WUAV01000006">
    <property type="protein sequence ID" value="KAF1748688.1"/>
    <property type="molecule type" value="Genomic_DNA"/>
</dbReference>
<dbReference type="AlphaFoldDB" id="A0A6A5G175"/>
<dbReference type="RefSeq" id="XP_003098499.2">
    <property type="nucleotide sequence ID" value="XM_003098451.2"/>
</dbReference>
<evidence type="ECO:0000313" key="2">
    <source>
        <dbReference type="EMBL" id="KAF1748688.1"/>
    </source>
</evidence>